<organism evidence="5 6">
    <name type="scientific">Photorhabdus laumondii subsp. laumondii</name>
    <name type="common">Photorhabdus luminescens subsp. laumondii</name>
    <dbReference type="NCBI Taxonomy" id="141679"/>
    <lineage>
        <taxon>Bacteria</taxon>
        <taxon>Pseudomonadati</taxon>
        <taxon>Pseudomonadota</taxon>
        <taxon>Gammaproteobacteria</taxon>
        <taxon>Enterobacterales</taxon>
        <taxon>Morganellaceae</taxon>
        <taxon>Photorhabdus</taxon>
    </lineage>
</organism>
<evidence type="ECO:0000256" key="1">
    <source>
        <dbReference type="ARBA" id="ARBA00012031"/>
    </source>
</evidence>
<name>A0A6L9JML3_PHOLM</name>
<feature type="domain" description="ADP ribosyltransferase" evidence="4">
    <location>
        <begin position="14"/>
        <end position="187"/>
    </location>
</feature>
<dbReference type="GO" id="GO:0005576">
    <property type="term" value="C:extracellular region"/>
    <property type="evidence" value="ECO:0007669"/>
    <property type="project" value="InterPro"/>
</dbReference>
<evidence type="ECO:0000313" key="5">
    <source>
        <dbReference type="EMBL" id="NDL38870.1"/>
    </source>
</evidence>
<dbReference type="GO" id="GO:0106274">
    <property type="term" value="F:NAD+-protein-arginine ADP-ribosyltransferase activity"/>
    <property type="evidence" value="ECO:0007669"/>
    <property type="project" value="UniProtKB-EC"/>
</dbReference>
<dbReference type="AlphaFoldDB" id="A0A6L9JML3"/>
<sequence>MPPPPPPPMADKTQKVKKWVVNTDSKQLQALRYYSAQGYNLINTYLRGGEYVKHQAIETLLSRNYLHSNEPTPQEFDAGMRAYIQDVTEGLNELAITDHKKVYRGLKFDKSELKNLLDQYTTEGNIIAEKGFLSTSPDKAWVNDTILVINLESGHKGRILGDAAHFKGEAEMLFPPESKMLVEKVLNRDDKEFDSHFSNLRLTDDASADTTRIKRIINIKMLNE</sequence>
<evidence type="ECO:0000259" key="4">
    <source>
        <dbReference type="Pfam" id="PF03496"/>
    </source>
</evidence>
<dbReference type="Proteomes" id="UP000479300">
    <property type="component" value="Unassembled WGS sequence"/>
</dbReference>
<reference evidence="5 6" key="1">
    <citation type="submission" date="2019-12" db="EMBL/GenBank/DDBJ databases">
        <title>Engineering Photorhabdus to improve their lethality against agricultural pests.</title>
        <authorList>
            <person name="Machado R.A.R."/>
        </authorList>
    </citation>
    <scope>NUCLEOTIDE SEQUENCE [LARGE SCALE GENOMIC DNA]</scope>
    <source>
        <strain evidence="5 6">EN01</strain>
    </source>
</reference>
<protein>
    <recommendedName>
        <fullName evidence="1">NAD(+)--protein-arginine ADP-ribosyltransferase</fullName>
        <ecNumber evidence="1">2.4.2.31</ecNumber>
    </recommendedName>
    <alternativeName>
        <fullName evidence="2">NAD(+)--arginine ADP-ribosyltransferase</fullName>
    </alternativeName>
</protein>
<dbReference type="EC" id="2.4.2.31" evidence="1"/>
<dbReference type="PROSITE" id="PS51996">
    <property type="entry name" value="TR_MART"/>
    <property type="match status" value="1"/>
</dbReference>
<dbReference type="InterPro" id="IPR003540">
    <property type="entry name" value="ADP-ribosyltransferase"/>
</dbReference>
<gene>
    <name evidence="5" type="ORF">GPY51_08780</name>
</gene>
<comment type="caution">
    <text evidence="5">The sequence shown here is derived from an EMBL/GenBank/DDBJ whole genome shotgun (WGS) entry which is preliminary data.</text>
</comment>
<dbReference type="SUPFAM" id="SSF56399">
    <property type="entry name" value="ADP-ribosylation"/>
    <property type="match status" value="1"/>
</dbReference>
<dbReference type="Gene3D" id="3.90.176.10">
    <property type="entry name" value="Toxin ADP-ribosyltransferase, Chain A, domain 1"/>
    <property type="match status" value="1"/>
</dbReference>
<comment type="catalytic activity">
    <reaction evidence="3">
        <text>L-arginyl-[protein] + NAD(+) = N(omega)-(ADP-D-ribosyl)-L-arginyl-[protein] + nicotinamide + H(+)</text>
        <dbReference type="Rhea" id="RHEA:19149"/>
        <dbReference type="Rhea" id="RHEA-COMP:10532"/>
        <dbReference type="Rhea" id="RHEA-COMP:15087"/>
        <dbReference type="ChEBI" id="CHEBI:15378"/>
        <dbReference type="ChEBI" id="CHEBI:17154"/>
        <dbReference type="ChEBI" id="CHEBI:29965"/>
        <dbReference type="ChEBI" id="CHEBI:57540"/>
        <dbReference type="ChEBI" id="CHEBI:142554"/>
        <dbReference type="EC" id="2.4.2.31"/>
    </reaction>
</comment>
<dbReference type="Pfam" id="PF03496">
    <property type="entry name" value="ADPrib_exo_Tox"/>
    <property type="match status" value="1"/>
</dbReference>
<accession>A0A6L9JML3</accession>
<evidence type="ECO:0000256" key="2">
    <source>
        <dbReference type="ARBA" id="ARBA00033021"/>
    </source>
</evidence>
<evidence type="ECO:0000256" key="3">
    <source>
        <dbReference type="ARBA" id="ARBA00047597"/>
    </source>
</evidence>
<dbReference type="EMBL" id="WSFA01000016">
    <property type="protein sequence ID" value="NDL38870.1"/>
    <property type="molecule type" value="Genomic_DNA"/>
</dbReference>
<evidence type="ECO:0000313" key="6">
    <source>
        <dbReference type="Proteomes" id="UP000479300"/>
    </source>
</evidence>
<proteinExistence type="predicted"/>